<proteinExistence type="predicted"/>
<evidence type="ECO:0000256" key="1">
    <source>
        <dbReference type="SAM" id="MobiDB-lite"/>
    </source>
</evidence>
<gene>
    <name evidence="2" type="ORF">GCM10007890_19700</name>
</gene>
<organism evidence="2 3">
    <name type="scientific">Methylobacterium tardum</name>
    <dbReference type="NCBI Taxonomy" id="374432"/>
    <lineage>
        <taxon>Bacteria</taxon>
        <taxon>Pseudomonadati</taxon>
        <taxon>Pseudomonadota</taxon>
        <taxon>Alphaproteobacteria</taxon>
        <taxon>Hyphomicrobiales</taxon>
        <taxon>Methylobacteriaceae</taxon>
        <taxon>Methylobacterium</taxon>
    </lineage>
</organism>
<reference evidence="3" key="1">
    <citation type="journal article" date="2019" name="Int. J. Syst. Evol. Microbiol.">
        <title>The Global Catalogue of Microorganisms (GCM) 10K type strain sequencing project: providing services to taxonomists for standard genome sequencing and annotation.</title>
        <authorList>
            <consortium name="The Broad Institute Genomics Platform"/>
            <consortium name="The Broad Institute Genome Sequencing Center for Infectious Disease"/>
            <person name="Wu L."/>
            <person name="Ma J."/>
        </authorList>
    </citation>
    <scope>NUCLEOTIDE SEQUENCE [LARGE SCALE GENOMIC DNA]</scope>
    <source>
        <strain evidence="3">NBRC 103632</strain>
    </source>
</reference>
<evidence type="ECO:0008006" key="4">
    <source>
        <dbReference type="Google" id="ProtNLM"/>
    </source>
</evidence>
<evidence type="ECO:0000313" key="2">
    <source>
        <dbReference type="EMBL" id="GLS69957.1"/>
    </source>
</evidence>
<accession>A0AA37WS70</accession>
<dbReference type="Proteomes" id="UP001157440">
    <property type="component" value="Unassembled WGS sequence"/>
</dbReference>
<evidence type="ECO:0000313" key="3">
    <source>
        <dbReference type="Proteomes" id="UP001157440"/>
    </source>
</evidence>
<feature type="region of interest" description="Disordered" evidence="1">
    <location>
        <begin position="458"/>
        <end position="511"/>
    </location>
</feature>
<name>A0AA37WS70_9HYPH</name>
<dbReference type="RefSeq" id="WP_238197266.1">
    <property type="nucleotide sequence ID" value="NZ_BPQZ01000017.1"/>
</dbReference>
<keyword evidence="3" id="KW-1185">Reference proteome</keyword>
<protein>
    <recommendedName>
        <fullName evidence="4">Transposase</fullName>
    </recommendedName>
</protein>
<dbReference type="EMBL" id="BSPL01000013">
    <property type="protein sequence ID" value="GLS69957.1"/>
    <property type="molecule type" value="Genomic_DNA"/>
</dbReference>
<feature type="compositionally biased region" description="Low complexity" evidence="1">
    <location>
        <begin position="464"/>
        <end position="489"/>
    </location>
</feature>
<dbReference type="AlphaFoldDB" id="A0AA37WS70"/>
<feature type="compositionally biased region" description="Polar residues" evidence="1">
    <location>
        <begin position="492"/>
        <end position="504"/>
    </location>
</feature>
<sequence>MTRTFCTVVLDPAADAVLAPVGELFARARHWCYREIHLRGRSVASVKKDALPRFGITARQFNGIRFELDQAVNAWRGTARYRVQFLKDAIEATRERIEALGRKLVVASTAKRQASLRLKQVGKKQRLDRLRGRLLRAKADLASSTPKVCFGGRELLRRSHADPDAIWRWRERRGGHILLVGAKCEAEGNQTCRWDGRALRLRLPNAFGGTVVTLDGVTFRYGQEELLAVLARNRSEATRTGLTWLLFRDERGRWNVRVTVDEPVAPVLTDARHGVIAVDLNVDHLAVVLVDRHGNPHGRLRLPFPDAGVETGKAAAMIGDAVRGLTLLALKHGYAVAAEDLDFSRKKAGLREYGTAHARRLSGFAYAKFHEVLKGRCSRDGVQLVEVDPAFTSVIGRHKYARCRAMSPHHAAALVIGRAAMGYGERLVCQDGTALDAPGRMRPRIERRRWRGVRRLVQEEARASARTARSGSGTTRRGGRSRPASAIAGQGPTPSCTGRASTRSGQVQVGDAVAPAVADVVSRG</sequence>
<comment type="caution">
    <text evidence="2">The sequence shown here is derived from an EMBL/GenBank/DDBJ whole genome shotgun (WGS) entry which is preliminary data.</text>
</comment>